<dbReference type="Gene3D" id="1.10.540.10">
    <property type="entry name" value="Acyl-CoA dehydrogenase/oxidase, N-terminal domain"/>
    <property type="match status" value="1"/>
</dbReference>
<reference evidence="9 10" key="1">
    <citation type="submission" date="2020-07" db="EMBL/GenBank/DDBJ databases">
        <authorList>
            <person name="Feng X."/>
        </authorList>
    </citation>
    <scope>NUCLEOTIDE SEQUENCE [LARGE SCALE GENOMIC DNA]</scope>
    <source>
        <strain evidence="9 10">JCM23202</strain>
    </source>
</reference>
<dbReference type="PANTHER" id="PTHR43884">
    <property type="entry name" value="ACYL-COA DEHYDROGENASE"/>
    <property type="match status" value="1"/>
</dbReference>
<proteinExistence type="inferred from homology"/>
<evidence type="ECO:0000259" key="7">
    <source>
        <dbReference type="Pfam" id="PF02770"/>
    </source>
</evidence>
<evidence type="ECO:0000259" key="8">
    <source>
        <dbReference type="Pfam" id="PF02771"/>
    </source>
</evidence>
<dbReference type="Pfam" id="PF00441">
    <property type="entry name" value="Acyl-CoA_dh_1"/>
    <property type="match status" value="1"/>
</dbReference>
<dbReference type="InterPro" id="IPR013786">
    <property type="entry name" value="AcylCoA_DH/ox_N"/>
</dbReference>
<keyword evidence="4 5" id="KW-0274">FAD</keyword>
<feature type="domain" description="Acyl-CoA oxidase/dehydrogenase middle" evidence="7">
    <location>
        <begin position="126"/>
        <end position="219"/>
    </location>
</feature>
<dbReference type="InterPro" id="IPR046373">
    <property type="entry name" value="Acyl-CoA_Oxase/DH_mid-dom_sf"/>
</dbReference>
<feature type="domain" description="Acyl-CoA dehydrogenase/oxidase C-terminal" evidence="6">
    <location>
        <begin position="231"/>
        <end position="377"/>
    </location>
</feature>
<accession>A0A7X1B942</accession>
<evidence type="ECO:0000259" key="6">
    <source>
        <dbReference type="Pfam" id="PF00441"/>
    </source>
</evidence>
<comment type="similarity">
    <text evidence="2 5">Belongs to the acyl-CoA dehydrogenase family.</text>
</comment>
<sequence length="381" mass="41519">MNFEISPQQKEVREEAIEIGSRLFADLPPRSDSASHFDESGWKKLCDSGFAHGFIPKDHGGRGWDTQTKAIALEAFGFACEDNGLALGFSALVCTILPPLITFGSQEQISKYLPRLLSGETIAADCITEPHAGSDAMAMESFAQRNESGYLLNGEKAYIGFAPVADLLLVYAKTDPNAGPWGLSAFLVDCPNPGIHKSDNIEKLGLRTLPMGDLTFTDCQISESARLGEEGTGLSLFNESMEWERALILASQVGVLARQLEDTVEFSKKRKQFKKPISQFQSVSNRIADMRLRLENCKLHLYRSAWLIDQGKSIAAEAAMTKLTISEAFLASSTDAMRIHGAVGYLSGSATERNLRDSVGGVLYAGTSDIQRNLIARLTGI</sequence>
<evidence type="ECO:0000256" key="5">
    <source>
        <dbReference type="RuleBase" id="RU362125"/>
    </source>
</evidence>
<dbReference type="EMBL" id="JACHVC010000013">
    <property type="protein sequence ID" value="MBC2607979.1"/>
    <property type="molecule type" value="Genomic_DNA"/>
</dbReference>
<dbReference type="PANTHER" id="PTHR43884:SF12">
    <property type="entry name" value="ISOVALERYL-COA DEHYDROGENASE, MITOCHONDRIAL-RELATED"/>
    <property type="match status" value="1"/>
</dbReference>
<dbReference type="Pfam" id="PF02771">
    <property type="entry name" value="Acyl-CoA_dh_N"/>
    <property type="match status" value="1"/>
</dbReference>
<dbReference type="PROSITE" id="PS00072">
    <property type="entry name" value="ACYL_COA_DH_1"/>
    <property type="match status" value="1"/>
</dbReference>
<dbReference type="GO" id="GO:0003995">
    <property type="term" value="F:acyl-CoA dehydrogenase activity"/>
    <property type="evidence" value="ECO:0007669"/>
    <property type="project" value="InterPro"/>
</dbReference>
<comment type="cofactor">
    <cofactor evidence="1 5">
        <name>FAD</name>
        <dbReference type="ChEBI" id="CHEBI:57692"/>
    </cofactor>
</comment>
<dbReference type="Proteomes" id="UP000526501">
    <property type="component" value="Unassembled WGS sequence"/>
</dbReference>
<evidence type="ECO:0000313" key="10">
    <source>
        <dbReference type="Proteomes" id="UP000526501"/>
    </source>
</evidence>
<dbReference type="SUPFAM" id="SSF47203">
    <property type="entry name" value="Acyl-CoA dehydrogenase C-terminal domain-like"/>
    <property type="match status" value="1"/>
</dbReference>
<dbReference type="Gene3D" id="1.20.140.10">
    <property type="entry name" value="Butyryl-CoA Dehydrogenase, subunit A, domain 3"/>
    <property type="match status" value="1"/>
</dbReference>
<keyword evidence="3 5" id="KW-0285">Flavoprotein</keyword>
<keyword evidence="5" id="KW-0560">Oxidoreductase</keyword>
<dbReference type="SUPFAM" id="SSF56645">
    <property type="entry name" value="Acyl-CoA dehydrogenase NM domain-like"/>
    <property type="match status" value="1"/>
</dbReference>
<dbReference type="InterPro" id="IPR006089">
    <property type="entry name" value="Acyl-CoA_DH_CS"/>
</dbReference>
<feature type="domain" description="Acyl-CoA dehydrogenase/oxidase N-terminal" evidence="8">
    <location>
        <begin position="7"/>
        <end position="120"/>
    </location>
</feature>
<comment type="caution">
    <text evidence="9">The sequence shown here is derived from an EMBL/GenBank/DDBJ whole genome shotgun (WGS) entry which is preliminary data.</text>
</comment>
<dbReference type="Gene3D" id="2.40.110.10">
    <property type="entry name" value="Butyryl-CoA Dehydrogenase, subunit A, domain 2"/>
    <property type="match status" value="1"/>
</dbReference>
<dbReference type="RefSeq" id="WP_185661838.1">
    <property type="nucleotide sequence ID" value="NZ_CAWPOO010000013.1"/>
</dbReference>
<keyword evidence="10" id="KW-1185">Reference proteome</keyword>
<evidence type="ECO:0000256" key="2">
    <source>
        <dbReference type="ARBA" id="ARBA00009347"/>
    </source>
</evidence>
<evidence type="ECO:0000256" key="1">
    <source>
        <dbReference type="ARBA" id="ARBA00001974"/>
    </source>
</evidence>
<organism evidence="9 10">
    <name type="scientific">Pelagicoccus albus</name>
    <dbReference type="NCBI Taxonomy" id="415222"/>
    <lineage>
        <taxon>Bacteria</taxon>
        <taxon>Pseudomonadati</taxon>
        <taxon>Verrucomicrobiota</taxon>
        <taxon>Opitutia</taxon>
        <taxon>Puniceicoccales</taxon>
        <taxon>Pelagicoccaceae</taxon>
        <taxon>Pelagicoccus</taxon>
    </lineage>
</organism>
<dbReference type="InterPro" id="IPR006091">
    <property type="entry name" value="Acyl-CoA_Oxase/DH_mid-dom"/>
</dbReference>
<protein>
    <submittedName>
        <fullName evidence="9">Acyl-CoA/acyl-ACP dehydrogenase</fullName>
    </submittedName>
</protein>
<evidence type="ECO:0000256" key="4">
    <source>
        <dbReference type="ARBA" id="ARBA00022827"/>
    </source>
</evidence>
<gene>
    <name evidence="9" type="ORF">H5P27_18135</name>
</gene>
<dbReference type="InterPro" id="IPR037069">
    <property type="entry name" value="AcylCoA_DH/ox_N_sf"/>
</dbReference>
<dbReference type="GO" id="GO:0050660">
    <property type="term" value="F:flavin adenine dinucleotide binding"/>
    <property type="evidence" value="ECO:0007669"/>
    <property type="project" value="InterPro"/>
</dbReference>
<evidence type="ECO:0000256" key="3">
    <source>
        <dbReference type="ARBA" id="ARBA00022630"/>
    </source>
</evidence>
<dbReference type="Pfam" id="PF02770">
    <property type="entry name" value="Acyl-CoA_dh_M"/>
    <property type="match status" value="1"/>
</dbReference>
<dbReference type="AlphaFoldDB" id="A0A7X1B942"/>
<evidence type="ECO:0000313" key="9">
    <source>
        <dbReference type="EMBL" id="MBC2607979.1"/>
    </source>
</evidence>
<name>A0A7X1B942_9BACT</name>
<dbReference type="InterPro" id="IPR009100">
    <property type="entry name" value="AcylCoA_DH/oxidase_NM_dom_sf"/>
</dbReference>
<dbReference type="InterPro" id="IPR009075">
    <property type="entry name" value="AcylCo_DH/oxidase_C"/>
</dbReference>
<dbReference type="InterPro" id="IPR036250">
    <property type="entry name" value="AcylCo_DH-like_C"/>
</dbReference>